<reference evidence="1 2" key="1">
    <citation type="submission" date="2014-04" db="EMBL/GenBank/DDBJ databases">
        <authorList>
            <consortium name="DOE Joint Genome Institute"/>
            <person name="Kuo A."/>
            <person name="Kohler A."/>
            <person name="Nagy L.G."/>
            <person name="Floudas D."/>
            <person name="Copeland A."/>
            <person name="Barry K.W."/>
            <person name="Cichocki N."/>
            <person name="Veneault-Fourrey C."/>
            <person name="LaButti K."/>
            <person name="Lindquist E.A."/>
            <person name="Lipzen A."/>
            <person name="Lundell T."/>
            <person name="Morin E."/>
            <person name="Murat C."/>
            <person name="Sun H."/>
            <person name="Tunlid A."/>
            <person name="Henrissat B."/>
            <person name="Grigoriev I.V."/>
            <person name="Hibbett D.S."/>
            <person name="Martin F."/>
            <person name="Nordberg H.P."/>
            <person name="Cantor M.N."/>
            <person name="Hua S.X."/>
        </authorList>
    </citation>
    <scope>NUCLEOTIDE SEQUENCE [LARGE SCALE GENOMIC DNA]</scope>
    <source>
        <strain evidence="1 2">Foug A</strain>
    </source>
</reference>
<dbReference type="OrthoDB" id="2641874at2759"/>
<sequence length="68" mass="7696">MPGNRRHISVAVKEQWVKMSTHMSLREIAKIIGASQDQPHPSLVTLDRFCSEETSQKWTSSLTGMMPL</sequence>
<dbReference type="InParanoid" id="A0A0C3E6B0"/>
<accession>A0A0C3E6B0</accession>
<evidence type="ECO:0000313" key="2">
    <source>
        <dbReference type="Proteomes" id="UP000053989"/>
    </source>
</evidence>
<dbReference type="AlphaFoldDB" id="A0A0C3E6B0"/>
<protein>
    <submittedName>
        <fullName evidence="1">Uncharacterized protein</fullName>
    </submittedName>
</protein>
<reference evidence="2" key="2">
    <citation type="submission" date="2015-01" db="EMBL/GenBank/DDBJ databases">
        <title>Evolutionary Origins and Diversification of the Mycorrhizal Mutualists.</title>
        <authorList>
            <consortium name="DOE Joint Genome Institute"/>
            <consortium name="Mycorrhizal Genomics Consortium"/>
            <person name="Kohler A."/>
            <person name="Kuo A."/>
            <person name="Nagy L.G."/>
            <person name="Floudas D."/>
            <person name="Copeland A."/>
            <person name="Barry K.W."/>
            <person name="Cichocki N."/>
            <person name="Veneault-Fourrey C."/>
            <person name="LaButti K."/>
            <person name="Lindquist E.A."/>
            <person name="Lipzen A."/>
            <person name="Lundell T."/>
            <person name="Morin E."/>
            <person name="Murat C."/>
            <person name="Riley R."/>
            <person name="Ohm R."/>
            <person name="Sun H."/>
            <person name="Tunlid A."/>
            <person name="Henrissat B."/>
            <person name="Grigoriev I.V."/>
            <person name="Hibbett D.S."/>
            <person name="Martin F."/>
        </authorList>
    </citation>
    <scope>NUCLEOTIDE SEQUENCE [LARGE SCALE GENOMIC DNA]</scope>
    <source>
        <strain evidence="2">Foug A</strain>
    </source>
</reference>
<keyword evidence="2" id="KW-1185">Reference proteome</keyword>
<dbReference type="EMBL" id="KN822034">
    <property type="protein sequence ID" value="KIM63556.1"/>
    <property type="molecule type" value="Genomic_DNA"/>
</dbReference>
<name>A0A0C3E6B0_9AGAM</name>
<evidence type="ECO:0000313" key="1">
    <source>
        <dbReference type="EMBL" id="KIM63556.1"/>
    </source>
</evidence>
<organism evidence="1 2">
    <name type="scientific">Scleroderma citrinum Foug A</name>
    <dbReference type="NCBI Taxonomy" id="1036808"/>
    <lineage>
        <taxon>Eukaryota</taxon>
        <taxon>Fungi</taxon>
        <taxon>Dikarya</taxon>
        <taxon>Basidiomycota</taxon>
        <taxon>Agaricomycotina</taxon>
        <taxon>Agaricomycetes</taxon>
        <taxon>Agaricomycetidae</taxon>
        <taxon>Boletales</taxon>
        <taxon>Sclerodermatineae</taxon>
        <taxon>Sclerodermataceae</taxon>
        <taxon>Scleroderma</taxon>
    </lineage>
</organism>
<gene>
    <name evidence="1" type="ORF">SCLCIDRAFT_1214194</name>
</gene>
<dbReference type="Proteomes" id="UP000053989">
    <property type="component" value="Unassembled WGS sequence"/>
</dbReference>
<dbReference type="HOGENOM" id="CLU_2795453_0_0_1"/>
<proteinExistence type="predicted"/>